<name>A0A8B8C8F5_CRAVI</name>
<keyword evidence="2" id="KW-0472">Membrane</keyword>
<feature type="domain" description="EGF-like" evidence="4">
    <location>
        <begin position="329"/>
        <end position="360"/>
    </location>
</feature>
<dbReference type="OrthoDB" id="10252017at2759"/>
<dbReference type="SMART" id="SM00181">
    <property type="entry name" value="EGF"/>
    <property type="match status" value="4"/>
</dbReference>
<dbReference type="InterPro" id="IPR000742">
    <property type="entry name" value="EGF"/>
</dbReference>
<dbReference type="KEGG" id="cvn:111116380"/>
<keyword evidence="5" id="KW-1185">Reference proteome</keyword>
<evidence type="ECO:0000259" key="4">
    <source>
        <dbReference type="SMART" id="SM00181"/>
    </source>
</evidence>
<organism evidence="5 6">
    <name type="scientific">Crassostrea virginica</name>
    <name type="common">Eastern oyster</name>
    <dbReference type="NCBI Taxonomy" id="6565"/>
    <lineage>
        <taxon>Eukaryota</taxon>
        <taxon>Metazoa</taxon>
        <taxon>Spiralia</taxon>
        <taxon>Lophotrochozoa</taxon>
        <taxon>Mollusca</taxon>
        <taxon>Bivalvia</taxon>
        <taxon>Autobranchia</taxon>
        <taxon>Pteriomorphia</taxon>
        <taxon>Ostreida</taxon>
        <taxon>Ostreoidea</taxon>
        <taxon>Ostreidae</taxon>
        <taxon>Crassostrea</taxon>
    </lineage>
</organism>
<accession>A0A8B8C8F5</accession>
<keyword evidence="1" id="KW-0245">EGF-like domain</keyword>
<dbReference type="Gene3D" id="2.170.300.10">
    <property type="entry name" value="Tie2 ligand-binding domain superfamily"/>
    <property type="match status" value="1"/>
</dbReference>
<feature type="domain" description="EGF-like" evidence="4">
    <location>
        <begin position="191"/>
        <end position="221"/>
    </location>
</feature>
<feature type="chain" id="PRO_5034690723" evidence="3">
    <location>
        <begin position="21"/>
        <end position="454"/>
    </location>
</feature>
<dbReference type="RefSeq" id="XP_022311076.1">
    <property type="nucleotide sequence ID" value="XM_022455368.1"/>
</dbReference>
<feature type="domain" description="EGF-like" evidence="4">
    <location>
        <begin position="232"/>
        <end position="268"/>
    </location>
</feature>
<dbReference type="Proteomes" id="UP000694844">
    <property type="component" value="Chromosome 10"/>
</dbReference>
<evidence type="ECO:0000256" key="3">
    <source>
        <dbReference type="SAM" id="SignalP"/>
    </source>
</evidence>
<evidence type="ECO:0000256" key="1">
    <source>
        <dbReference type="ARBA" id="ARBA00022536"/>
    </source>
</evidence>
<evidence type="ECO:0000313" key="6">
    <source>
        <dbReference type="RefSeq" id="XP_022311076.1"/>
    </source>
</evidence>
<sequence length="454" mass="50369">MTMNYFRGFLLFLCIVFTLAYDDLSYNKNASQSHTFPGPEYGAGNAVDGNTATCMRTEPIGRTSPYKTVWWKVDLGGVYNIYSVNILFKNYDGYESRQRSRFAGFSLYVSNDGDIDRSFLCYKDGPELPLLNFSTTCFTSGRYVIFYNERLDGVAYPVEYDVSGSVLMELCEVVVNGCKMHEVYGINCDMFCPNNCRYNTCNIQNGDCFKCKPGWTGTFCDMVCDGGWYGINCTQQCIGHCLNNVVCNHVTGQCEGGCAAGWKGYQCETACNNGTFGHGCINNCSGQCIDEPMCNKQTGHCDRGCKPGYTSAFCNESCVNSYGKDCRYPCSTHCFNGTCDIFNGSCVSGCVDGFIGDKCNQVNQSDVEVLSRSPDDKQEDTCSVGLSISIGFNALLIIIISVLIWSHYRKEHPGDSCPCWKSPVYEKSTAPVGQESTYQELNIIENQYQTINPN</sequence>
<evidence type="ECO:0000313" key="5">
    <source>
        <dbReference type="Proteomes" id="UP000694844"/>
    </source>
</evidence>
<dbReference type="AlphaFoldDB" id="A0A8B8C8F5"/>
<keyword evidence="2" id="KW-1133">Transmembrane helix</keyword>
<gene>
    <name evidence="6" type="primary">LOC111116380</name>
</gene>
<keyword evidence="2" id="KW-0812">Transmembrane</keyword>
<feature type="domain" description="EGF-like" evidence="4">
    <location>
        <begin position="279"/>
        <end position="315"/>
    </location>
</feature>
<dbReference type="PANTHER" id="PTHR24043">
    <property type="entry name" value="SCAVENGER RECEPTOR CLASS F"/>
    <property type="match status" value="1"/>
</dbReference>
<protein>
    <submittedName>
        <fullName evidence="6">Neurogenic locus notch homolog protein 1-like</fullName>
    </submittedName>
</protein>
<dbReference type="InterPro" id="IPR042635">
    <property type="entry name" value="MEGF10/SREC1/2-like"/>
</dbReference>
<dbReference type="SUPFAM" id="SSF49785">
    <property type="entry name" value="Galactose-binding domain-like"/>
    <property type="match status" value="1"/>
</dbReference>
<dbReference type="InterPro" id="IPR008979">
    <property type="entry name" value="Galactose-bd-like_sf"/>
</dbReference>
<proteinExistence type="predicted"/>
<dbReference type="Gene3D" id="2.60.120.260">
    <property type="entry name" value="Galactose-binding domain-like"/>
    <property type="match status" value="1"/>
</dbReference>
<dbReference type="GO" id="GO:0005044">
    <property type="term" value="F:scavenger receptor activity"/>
    <property type="evidence" value="ECO:0007669"/>
    <property type="project" value="InterPro"/>
</dbReference>
<keyword evidence="3" id="KW-0732">Signal</keyword>
<dbReference type="Pfam" id="PF22633">
    <property type="entry name" value="F5_F8_type_C_2"/>
    <property type="match status" value="1"/>
</dbReference>
<feature type="signal peptide" evidence="3">
    <location>
        <begin position="1"/>
        <end position="20"/>
    </location>
</feature>
<reference evidence="6" key="1">
    <citation type="submission" date="2025-08" db="UniProtKB">
        <authorList>
            <consortium name="RefSeq"/>
        </authorList>
    </citation>
    <scope>IDENTIFICATION</scope>
    <source>
        <tissue evidence="6">Whole sample</tissue>
    </source>
</reference>
<evidence type="ECO:0000256" key="2">
    <source>
        <dbReference type="SAM" id="Phobius"/>
    </source>
</evidence>
<feature type="transmembrane region" description="Helical" evidence="2">
    <location>
        <begin position="384"/>
        <end position="405"/>
    </location>
</feature>
<dbReference type="GeneID" id="111116380"/>
<dbReference type="PANTHER" id="PTHR24043:SF8">
    <property type="entry name" value="EGF-LIKE DOMAIN-CONTAINING PROTEIN"/>
    <property type="match status" value="1"/>
</dbReference>